<sequence length="437" mass="49422">MRISMLALALVPLIYGNQALAQSQQELSIEERIAILERELQALKAENEALKAHTSEQEIERKRQAEQTSERLAEVEEEVDAASEDGITLGGAVRFQYQVNDYDRAQRRRGGDLDFDIFRLDFNGRMGDVILSAQYRWFEYMDAVRHAYFGYDFTDEWQGQVGLVIQPFGIMPYNSHSYFFSTNFYVGMEDNPGSGLRFLKRTDTWDLDFAFILNDELGGVTGGVRSSADRYNYDVVGIRVEGEGVYDDPSLLAGENNTFMTRIAHKWDLGADEMLELGISAQYGRFNDGVRNVGDRRNYGLHARYQNGPWDFMAQYSGYDYSFDIDNIGVVVGAYAFYDTIPSRADVWTANVAYNQAVSIGPITDLTWYNNFSLLTNKRGYNDDTIMNVLGVAVTAGGVFTYVDLVTARNQPFVGGSIAQDGGRTNTRFNINFGYYF</sequence>
<accession>A0A432VPP9</accession>
<evidence type="ECO:0000256" key="1">
    <source>
        <dbReference type="SAM" id="Coils"/>
    </source>
</evidence>
<feature type="chain" id="PRO_5019324409" description="Carbohydrate porin" evidence="2">
    <location>
        <begin position="22"/>
        <end position="437"/>
    </location>
</feature>
<feature type="signal peptide" evidence="2">
    <location>
        <begin position="1"/>
        <end position="21"/>
    </location>
</feature>
<feature type="coiled-coil region" evidence="1">
    <location>
        <begin position="26"/>
        <end position="85"/>
    </location>
</feature>
<organism evidence="3 4">
    <name type="scientific">Aliidiomarina haloalkalitolerans</name>
    <dbReference type="NCBI Taxonomy" id="859059"/>
    <lineage>
        <taxon>Bacteria</taxon>
        <taxon>Pseudomonadati</taxon>
        <taxon>Pseudomonadota</taxon>
        <taxon>Gammaproteobacteria</taxon>
        <taxon>Alteromonadales</taxon>
        <taxon>Idiomarinaceae</taxon>
        <taxon>Aliidiomarina</taxon>
    </lineage>
</organism>
<dbReference type="OrthoDB" id="625456at2"/>
<reference evidence="3 4" key="1">
    <citation type="journal article" date="2011" name="Front. Microbiol.">
        <title>Genomic signatures of strain selection and enhancement in Bacillus atrophaeus var. globigii, a historical biowarfare simulant.</title>
        <authorList>
            <person name="Gibbons H.S."/>
            <person name="Broomall S.M."/>
            <person name="McNew L.A."/>
            <person name="Daligault H."/>
            <person name="Chapman C."/>
            <person name="Bruce D."/>
            <person name="Karavis M."/>
            <person name="Krepps M."/>
            <person name="McGregor P.A."/>
            <person name="Hong C."/>
            <person name="Park K.H."/>
            <person name="Akmal A."/>
            <person name="Feldman A."/>
            <person name="Lin J.S."/>
            <person name="Chang W.E."/>
            <person name="Higgs B.W."/>
            <person name="Demirev P."/>
            <person name="Lindquist J."/>
            <person name="Liem A."/>
            <person name="Fochler E."/>
            <person name="Read T.D."/>
            <person name="Tapia R."/>
            <person name="Johnson S."/>
            <person name="Bishop-Lilly K.A."/>
            <person name="Detter C."/>
            <person name="Han C."/>
            <person name="Sozhamannan S."/>
            <person name="Rosenzweig C.N."/>
            <person name="Skowronski E.W."/>
        </authorList>
    </citation>
    <scope>NUCLEOTIDE SEQUENCE [LARGE SCALE GENOMIC DNA]</scope>
    <source>
        <strain evidence="3 4">AK5</strain>
    </source>
</reference>
<evidence type="ECO:0000256" key="2">
    <source>
        <dbReference type="SAM" id="SignalP"/>
    </source>
</evidence>
<proteinExistence type="predicted"/>
<dbReference type="RefSeq" id="WP_126794522.1">
    <property type="nucleotide sequence ID" value="NZ_PIPI01000011.1"/>
</dbReference>
<dbReference type="EMBL" id="PIPI01000011">
    <property type="protein sequence ID" value="RUO18145.1"/>
    <property type="molecule type" value="Genomic_DNA"/>
</dbReference>
<evidence type="ECO:0000313" key="3">
    <source>
        <dbReference type="EMBL" id="RUO18145.1"/>
    </source>
</evidence>
<evidence type="ECO:0000313" key="4">
    <source>
        <dbReference type="Proteomes" id="UP000288212"/>
    </source>
</evidence>
<dbReference type="SUPFAM" id="SSF56935">
    <property type="entry name" value="Porins"/>
    <property type="match status" value="1"/>
</dbReference>
<keyword evidence="1" id="KW-0175">Coiled coil</keyword>
<dbReference type="Gene3D" id="2.40.160.10">
    <property type="entry name" value="Porin"/>
    <property type="match status" value="1"/>
</dbReference>
<gene>
    <name evidence="3" type="ORF">CWE06_11795</name>
</gene>
<name>A0A432VPP9_9GAMM</name>
<evidence type="ECO:0008006" key="5">
    <source>
        <dbReference type="Google" id="ProtNLM"/>
    </source>
</evidence>
<dbReference type="InterPro" id="IPR023614">
    <property type="entry name" value="Porin_dom_sf"/>
</dbReference>
<dbReference type="AlphaFoldDB" id="A0A432VPP9"/>
<dbReference type="Proteomes" id="UP000288212">
    <property type="component" value="Unassembled WGS sequence"/>
</dbReference>
<keyword evidence="4" id="KW-1185">Reference proteome</keyword>
<keyword evidence="2" id="KW-0732">Signal</keyword>
<protein>
    <recommendedName>
        <fullName evidence="5">Carbohydrate porin</fullName>
    </recommendedName>
</protein>
<comment type="caution">
    <text evidence="3">The sequence shown here is derived from an EMBL/GenBank/DDBJ whole genome shotgun (WGS) entry which is preliminary data.</text>
</comment>